<feature type="domain" description="FHA" evidence="3">
    <location>
        <begin position="30"/>
        <end position="86"/>
    </location>
</feature>
<dbReference type="InterPro" id="IPR008984">
    <property type="entry name" value="SMAD_FHA_dom_sf"/>
</dbReference>
<proteinExistence type="predicted"/>
<keyword evidence="5" id="KW-1185">Reference proteome</keyword>
<dbReference type="AlphaFoldDB" id="A0A8H7BN49"/>
<feature type="coiled-coil region" evidence="1">
    <location>
        <begin position="182"/>
        <end position="252"/>
    </location>
</feature>
<organism evidence="4 5">
    <name type="scientific">Apophysomyces ossiformis</name>
    <dbReference type="NCBI Taxonomy" id="679940"/>
    <lineage>
        <taxon>Eukaryota</taxon>
        <taxon>Fungi</taxon>
        <taxon>Fungi incertae sedis</taxon>
        <taxon>Mucoromycota</taxon>
        <taxon>Mucoromycotina</taxon>
        <taxon>Mucoromycetes</taxon>
        <taxon>Mucorales</taxon>
        <taxon>Mucorineae</taxon>
        <taxon>Mucoraceae</taxon>
        <taxon>Apophysomyces</taxon>
    </lineage>
</organism>
<name>A0A8H7BN49_9FUNG</name>
<dbReference type="Proteomes" id="UP000605846">
    <property type="component" value="Unassembled WGS sequence"/>
</dbReference>
<reference evidence="4" key="1">
    <citation type="submission" date="2020-01" db="EMBL/GenBank/DDBJ databases">
        <title>Genome Sequencing of Three Apophysomyces-Like Fungal Strains Confirms a Novel Fungal Genus in the Mucoromycota with divergent Burkholderia-like Endosymbiotic Bacteria.</title>
        <authorList>
            <person name="Stajich J.E."/>
            <person name="Macias A.M."/>
            <person name="Carter-House D."/>
            <person name="Lovett B."/>
            <person name="Kasson L.R."/>
            <person name="Berry K."/>
            <person name="Grigoriev I."/>
            <person name="Chang Y."/>
            <person name="Spatafora J."/>
            <person name="Kasson M.T."/>
        </authorList>
    </citation>
    <scope>NUCLEOTIDE SEQUENCE</scope>
    <source>
        <strain evidence="4">NRRL A-21654</strain>
    </source>
</reference>
<comment type="caution">
    <text evidence="4">The sequence shown here is derived from an EMBL/GenBank/DDBJ whole genome shotgun (WGS) entry which is preliminary data.</text>
</comment>
<dbReference type="PROSITE" id="PS50006">
    <property type="entry name" value="FHA_DOMAIN"/>
    <property type="match status" value="1"/>
</dbReference>
<evidence type="ECO:0000256" key="1">
    <source>
        <dbReference type="SAM" id="Coils"/>
    </source>
</evidence>
<evidence type="ECO:0000259" key="3">
    <source>
        <dbReference type="PROSITE" id="PS50006"/>
    </source>
</evidence>
<keyword evidence="2" id="KW-0472">Membrane</keyword>
<dbReference type="GO" id="GO:0005737">
    <property type="term" value="C:cytoplasm"/>
    <property type="evidence" value="ECO:0007669"/>
    <property type="project" value="TreeGrafter"/>
</dbReference>
<keyword evidence="1" id="KW-0175">Coiled coil</keyword>
<sequence>MTSTTSTLVLQARNSTFQTKTLELRDKAHLKIGRHTSSKTAPGPFNGYFDSKVLSRTHAEIWNDKGKVYIKDVKSSNGTFLNGRRLSAECEESLPMELKSNDELEFGIDITNDDGSVLYHKVSCEVHIFALPLSQVDSAILKEMSISNGHMEAQLQRKSSTLSVSTVSSSDLSGSITTGKRSKSLELLLTKLQSELRRSQEVENELRTMKETILDVDKTVNEDRLKKADSLNALLQQQVRDAQKQIMAYAEKCRHQDQAIMSAQQELHRVQRSIQNGADESHRRLEELKLSLEEDKLRLRKELAAEKARCLEFEKRCLMLEKRARKLEQEQYRNIRWADILQVPVFQVLLGGMIGVVSILLYLLVAI</sequence>
<dbReference type="Pfam" id="PF00498">
    <property type="entry name" value="FHA"/>
    <property type="match status" value="1"/>
</dbReference>
<evidence type="ECO:0000256" key="2">
    <source>
        <dbReference type="SAM" id="Phobius"/>
    </source>
</evidence>
<dbReference type="Gene3D" id="2.60.200.20">
    <property type="match status" value="1"/>
</dbReference>
<protein>
    <recommendedName>
        <fullName evidence="3">FHA domain-containing protein</fullName>
    </recommendedName>
</protein>
<keyword evidence="2" id="KW-1133">Transmembrane helix</keyword>
<gene>
    <name evidence="4" type="ORF">EC973_000716</name>
</gene>
<feature type="transmembrane region" description="Helical" evidence="2">
    <location>
        <begin position="345"/>
        <end position="365"/>
    </location>
</feature>
<dbReference type="PANTHER" id="PTHR15715">
    <property type="entry name" value="CENTROSOMAL PROTEIN OF 170 KDA"/>
    <property type="match status" value="1"/>
</dbReference>
<dbReference type="InterPro" id="IPR051176">
    <property type="entry name" value="Cent_Immune-Sig_Mod"/>
</dbReference>
<dbReference type="OrthoDB" id="687730at2759"/>
<dbReference type="InterPro" id="IPR000253">
    <property type="entry name" value="FHA_dom"/>
</dbReference>
<dbReference type="SUPFAM" id="SSF49879">
    <property type="entry name" value="SMAD/FHA domain"/>
    <property type="match status" value="1"/>
</dbReference>
<keyword evidence="2" id="KW-0812">Transmembrane</keyword>
<dbReference type="SMART" id="SM00240">
    <property type="entry name" value="FHA"/>
    <property type="match status" value="1"/>
</dbReference>
<evidence type="ECO:0000313" key="4">
    <source>
        <dbReference type="EMBL" id="KAF7724831.1"/>
    </source>
</evidence>
<accession>A0A8H7BN49</accession>
<dbReference type="EMBL" id="JABAYA010000110">
    <property type="protein sequence ID" value="KAF7724831.1"/>
    <property type="molecule type" value="Genomic_DNA"/>
</dbReference>
<dbReference type="PANTHER" id="PTHR15715:SF37">
    <property type="entry name" value="LD47843P"/>
    <property type="match status" value="1"/>
</dbReference>
<feature type="coiled-coil region" evidence="1">
    <location>
        <begin position="282"/>
        <end position="330"/>
    </location>
</feature>
<evidence type="ECO:0000313" key="5">
    <source>
        <dbReference type="Proteomes" id="UP000605846"/>
    </source>
</evidence>